<gene>
    <name evidence="1" type="ORF">RHMOL_Rhmol12G0223400</name>
</gene>
<dbReference type="Proteomes" id="UP001062846">
    <property type="component" value="Chromosome 12"/>
</dbReference>
<evidence type="ECO:0000313" key="2">
    <source>
        <dbReference type="Proteomes" id="UP001062846"/>
    </source>
</evidence>
<reference evidence="1" key="1">
    <citation type="submission" date="2022-02" db="EMBL/GenBank/DDBJ databases">
        <title>Plant Genome Project.</title>
        <authorList>
            <person name="Zhang R.-G."/>
        </authorList>
    </citation>
    <scope>NUCLEOTIDE SEQUENCE</scope>
    <source>
        <strain evidence="1">AT1</strain>
    </source>
</reference>
<comment type="caution">
    <text evidence="1">The sequence shown here is derived from an EMBL/GenBank/DDBJ whole genome shotgun (WGS) entry which is preliminary data.</text>
</comment>
<sequence>MSQATSTSTSASSPEDIFRLPATMMIPGDSTSSSASTPTQAFHFSSGNPRIEETRGVMHLYRDDFAPSSPSQLPVGRKTLVCVLGVPNHMTYADFCQFCGSFIQHILEMRIVRNDGVEDKYSVLIRFDDQSSTDAFYKHFNGRHFSSLERGWTKTLVEFSQLSAIILSTALVFLNGQILLARRKQKATFLAITADRSFTGSLPVFPSPRQLSLVFSFWVGAHKASLLQHDQEEVCRYCQQQPEKSICFVCQTSENLWICVLCGFVGCGRYKEGHAITHWKDTQHCYSLELDTQRVWDYVGDNYVHRLIQSKTDGKLVEFNQCAHVDDGCGSCNCSVDPGFSEALLNSKVESVMFLSQFLFGFVCNSSSSAFLVRSAIPWYYVASNLQHSFDINLQIISEYNDLLTTQLENQKIYFETLIREVEEETEREISEAIEKAVSGSQKLQKMQAKLDRCVKEKGFLDELNENLLKNQEIWKAKMLEIEAREKKALKVKDNKIHELEEQLRELMVCLETGDTVEELTKVDETKDSSVLPVLEESTLRSCDEGDKSFISVNQAPLVPKGGFVLVPAAIDNLFHKTKRKASPMDDLPDQLVWDILGRIKKTTDRNSASLACKLLYHLDNEQRKSLRVGCGLDPANQALTSLCNRFPTLTRVDIVYSGWMSKLGKQLDDQGLLILSNNCPCLTDLTLSYCTFITNAGLAYLSSCSNLSALKLIFTPRINGCGILSLVVGCKNLKSLHLIRCLNISSVEWLEYLGKLEVLEDLFIKNCRAIGEGDLIKLGPSWRKLKRLQFEVDANYRYMKLYDRLAVDRWLKQWVPCESMEELNLVNCIISPGRGLACVMAKCKNLEKIRLDMCVGLRDCDIIGLARKSSKLRSISLRVPSDFSIPPLVNDHVRLTDESLKAIAENCTLLESVRLSISDGEFPSFSSFTLNGILTLIKMCPIRELSLDHVYSFNDDGMEALCSAEYLETLELARCQEISDDGLQHISRFPRLCVLRLNKCLGVTDDGLKPLVGSHKLDSLVVEDCPQISELGIQEVAKSVTFKQDLSWMY</sequence>
<protein>
    <submittedName>
        <fullName evidence="1">Uncharacterized protein</fullName>
    </submittedName>
</protein>
<organism evidence="1 2">
    <name type="scientific">Rhododendron molle</name>
    <name type="common">Chinese azalea</name>
    <name type="synonym">Azalea mollis</name>
    <dbReference type="NCBI Taxonomy" id="49168"/>
    <lineage>
        <taxon>Eukaryota</taxon>
        <taxon>Viridiplantae</taxon>
        <taxon>Streptophyta</taxon>
        <taxon>Embryophyta</taxon>
        <taxon>Tracheophyta</taxon>
        <taxon>Spermatophyta</taxon>
        <taxon>Magnoliopsida</taxon>
        <taxon>eudicotyledons</taxon>
        <taxon>Gunneridae</taxon>
        <taxon>Pentapetalae</taxon>
        <taxon>asterids</taxon>
        <taxon>Ericales</taxon>
        <taxon>Ericaceae</taxon>
        <taxon>Ericoideae</taxon>
        <taxon>Rhodoreae</taxon>
        <taxon>Rhododendron</taxon>
    </lineage>
</organism>
<dbReference type="EMBL" id="CM046399">
    <property type="protein sequence ID" value="KAI8529415.1"/>
    <property type="molecule type" value="Genomic_DNA"/>
</dbReference>
<evidence type="ECO:0000313" key="1">
    <source>
        <dbReference type="EMBL" id="KAI8529415.1"/>
    </source>
</evidence>
<proteinExistence type="predicted"/>
<keyword evidence="2" id="KW-1185">Reference proteome</keyword>
<name>A0ACC0LLA4_RHOML</name>
<accession>A0ACC0LLA4</accession>